<dbReference type="EMBL" id="BGKA01000136">
    <property type="protein sequence ID" value="GBH17989.1"/>
    <property type="molecule type" value="Genomic_DNA"/>
</dbReference>
<sequence>MPAFANAGVGRLDIDEAFGVVLRELREHRGLNQDAFGSAASRTYIGRLEKGEHSPTLERVEQIAKVLKIDAVVLILWAYDRASGKQVGTTGEQASKTLAKLVDELFLRT</sequence>
<dbReference type="Gene3D" id="1.10.260.40">
    <property type="entry name" value="lambda repressor-like DNA-binding domains"/>
    <property type="match status" value="1"/>
</dbReference>
<gene>
    <name evidence="2" type="ORF">KPSA3_03966</name>
</gene>
<comment type="caution">
    <text evidence="2">The sequence shown here is derived from an EMBL/GenBank/DDBJ whole genome shotgun (WGS) entry which is preliminary data.</text>
</comment>
<dbReference type="InterPro" id="IPR010982">
    <property type="entry name" value="Lambda_DNA-bd_dom_sf"/>
</dbReference>
<reference evidence="2 3" key="1">
    <citation type="submission" date="2018-04" db="EMBL/GenBank/DDBJ databases">
        <title>Draft genome sequence of Pseudomonas syringae pv. actinidiae biovar 3 strains isolated from kiwifruit in Kagawa prefecture.</title>
        <authorList>
            <person name="Tabuchi M."/>
            <person name="Saito M."/>
            <person name="Fujiwara S."/>
            <person name="Sasa N."/>
            <person name="Akimitsu K."/>
            <person name="Gomi K."/>
            <person name="Konishi-Sugita S."/>
            <person name="Hamano K."/>
            <person name="Kataoka I."/>
        </authorList>
    </citation>
    <scope>NUCLEOTIDE SEQUENCE [LARGE SCALE GENOMIC DNA]</scope>
    <source>
        <strain evidence="2 3">MAFF212211</strain>
    </source>
</reference>
<evidence type="ECO:0000313" key="3">
    <source>
        <dbReference type="Proteomes" id="UP000248291"/>
    </source>
</evidence>
<dbReference type="PROSITE" id="PS50943">
    <property type="entry name" value="HTH_CROC1"/>
    <property type="match status" value="1"/>
</dbReference>
<dbReference type="Pfam" id="PF13560">
    <property type="entry name" value="HTH_31"/>
    <property type="match status" value="1"/>
</dbReference>
<dbReference type="AlphaFoldDB" id="A0AAN4Q6K8"/>
<dbReference type="GO" id="GO:0003677">
    <property type="term" value="F:DNA binding"/>
    <property type="evidence" value="ECO:0007669"/>
    <property type="project" value="InterPro"/>
</dbReference>
<dbReference type="CDD" id="cd00093">
    <property type="entry name" value="HTH_XRE"/>
    <property type="match status" value="1"/>
</dbReference>
<dbReference type="InterPro" id="IPR001387">
    <property type="entry name" value="Cro/C1-type_HTH"/>
</dbReference>
<evidence type="ECO:0000259" key="1">
    <source>
        <dbReference type="PROSITE" id="PS50943"/>
    </source>
</evidence>
<name>A0AAN4Q6K8_PSESF</name>
<dbReference type="Proteomes" id="UP000248291">
    <property type="component" value="Unassembled WGS sequence"/>
</dbReference>
<dbReference type="SUPFAM" id="SSF47413">
    <property type="entry name" value="lambda repressor-like DNA-binding domains"/>
    <property type="match status" value="1"/>
</dbReference>
<organism evidence="2 3">
    <name type="scientific">Pseudomonas syringae pv. actinidiae</name>
    <dbReference type="NCBI Taxonomy" id="103796"/>
    <lineage>
        <taxon>Bacteria</taxon>
        <taxon>Pseudomonadati</taxon>
        <taxon>Pseudomonadota</taxon>
        <taxon>Gammaproteobacteria</taxon>
        <taxon>Pseudomonadales</taxon>
        <taxon>Pseudomonadaceae</taxon>
        <taxon>Pseudomonas</taxon>
        <taxon>Pseudomonas syringae</taxon>
    </lineage>
</organism>
<dbReference type="SMART" id="SM00530">
    <property type="entry name" value="HTH_XRE"/>
    <property type="match status" value="1"/>
</dbReference>
<evidence type="ECO:0000313" key="2">
    <source>
        <dbReference type="EMBL" id="GBH17989.1"/>
    </source>
</evidence>
<proteinExistence type="predicted"/>
<feature type="domain" description="HTH cro/C1-type" evidence="1">
    <location>
        <begin position="22"/>
        <end position="74"/>
    </location>
</feature>
<protein>
    <submittedName>
        <fullName evidence="2">Transcriptional regulator</fullName>
    </submittedName>
</protein>
<accession>A0AAN4Q6K8</accession>